<keyword evidence="1" id="KW-1133">Transmembrane helix</keyword>
<gene>
    <name evidence="4" type="ORF">SI859A1_02428</name>
</gene>
<dbReference type="SUPFAM" id="SSF55785">
    <property type="entry name" value="PYP-like sensor domain (PAS domain)"/>
    <property type="match status" value="1"/>
</dbReference>
<evidence type="ECO:0000256" key="1">
    <source>
        <dbReference type="SAM" id="Phobius"/>
    </source>
</evidence>
<dbReference type="HOGENOM" id="CLU_000445_70_49_5"/>
<dbReference type="InterPro" id="IPR029787">
    <property type="entry name" value="Nucleotide_cyclase"/>
</dbReference>
<evidence type="ECO:0000259" key="3">
    <source>
        <dbReference type="PROSITE" id="PS50887"/>
    </source>
</evidence>
<protein>
    <submittedName>
        <fullName evidence="4">Putative sensory box/GGDEF family protein</fullName>
    </submittedName>
</protein>
<dbReference type="PROSITE" id="PS50887">
    <property type="entry name" value="GGDEF"/>
    <property type="match status" value="1"/>
</dbReference>
<proteinExistence type="predicted"/>
<dbReference type="InterPro" id="IPR043128">
    <property type="entry name" value="Rev_trsase/Diguanyl_cyclase"/>
</dbReference>
<dbReference type="PANTHER" id="PTHR44757:SF2">
    <property type="entry name" value="BIOFILM ARCHITECTURE MAINTENANCE PROTEIN MBAA"/>
    <property type="match status" value="1"/>
</dbReference>
<dbReference type="Proteomes" id="UP000000321">
    <property type="component" value="Unassembled WGS sequence"/>
</dbReference>
<keyword evidence="1" id="KW-0812">Transmembrane</keyword>
<evidence type="ECO:0000313" key="5">
    <source>
        <dbReference type="Proteomes" id="UP000000321"/>
    </source>
</evidence>
<feature type="transmembrane region" description="Helical" evidence="1">
    <location>
        <begin position="112"/>
        <end position="132"/>
    </location>
</feature>
<dbReference type="InterPro" id="IPR001633">
    <property type="entry name" value="EAL_dom"/>
</dbReference>
<dbReference type="InterPro" id="IPR000160">
    <property type="entry name" value="GGDEF_dom"/>
</dbReference>
<dbReference type="InterPro" id="IPR052155">
    <property type="entry name" value="Biofilm_reg_signaling"/>
</dbReference>
<dbReference type="SMART" id="SM00052">
    <property type="entry name" value="EAL"/>
    <property type="match status" value="1"/>
</dbReference>
<dbReference type="CDD" id="cd01949">
    <property type="entry name" value="GGDEF"/>
    <property type="match status" value="1"/>
</dbReference>
<sequence>MMGGSVRQRYPSIMFDASSAKPAREEPQGHAADRLRGVQLTSILKTTPVMMFGNVMNAIIILGMSSGEAFSPWALIWLLGLSYIVLVSIRAWSRFQRRAPLVSASSRATAHAVRSAFILGAWWGLAILTFYPSSDGDAKSVIAVIAMGMICGGGFALSALKRALQAFIIPLFVGSVVALGISQGTNDYFLLALLLGFTFIVYRASCARGELLQENLEGHQKLAEQSSIIELLLREFEEGTSDWIWQTGHDGQLVRGGDRFSQIFGRGTDRLIPNGDQTFAGQGLDLSPIAQPMLERTPFRETIIEIPSPQGAAWIAMTGKPIFGHDGAFTGYRGVASDITATTHAERRIAYLAHHDSLTGLANRSWFAEEIDRICASPPPQGPTSSLLYLDLDNFKLINDRNGHLTGDQLLRQVAARLLRIVEPGDMVARIGGDEFAIVAHSAPDTASADSLATAILACFATPFSLGAELANVGCSVGIAFPGLDGANPDDLLRNADLALYEAKAAGKNTFCFFESEMAQRLRDRHRLEYDLRCAVERNELVLNYQPIVDSRTRQTLGFEALVRWEHPLHGRVQPDHFIPLAEQTGAICGIGAWVLREACRNAASWGDHLTVAVNVSVDQFRHGTIMTDVEDALASSGLAADRLELEITESLFIDDPEAVVTVLHRLRSLGVRIALDDFGTGYSSLSYLRKFPFDKLKIDRSFVNAIKDDRIAHGILETILALGRVLDLSVTAEGVEDAEQIDILTRMTCNQFQGYYFSRPMEAADLGAYLLRDFCATAETSRASCVALATT</sequence>
<dbReference type="InterPro" id="IPR035965">
    <property type="entry name" value="PAS-like_dom_sf"/>
</dbReference>
<dbReference type="Gene3D" id="3.30.70.270">
    <property type="match status" value="1"/>
</dbReference>
<evidence type="ECO:0000259" key="2">
    <source>
        <dbReference type="PROSITE" id="PS50883"/>
    </source>
</evidence>
<dbReference type="PANTHER" id="PTHR44757">
    <property type="entry name" value="DIGUANYLATE CYCLASE DGCP"/>
    <property type="match status" value="1"/>
</dbReference>
<dbReference type="FunFam" id="3.20.20.450:FF:000001">
    <property type="entry name" value="Cyclic di-GMP phosphodiesterase yahA"/>
    <property type="match status" value="1"/>
</dbReference>
<feature type="transmembrane region" description="Helical" evidence="1">
    <location>
        <begin position="164"/>
        <end position="182"/>
    </location>
</feature>
<feature type="domain" description="GGDEF" evidence="3">
    <location>
        <begin position="383"/>
        <end position="516"/>
    </location>
</feature>
<dbReference type="Gene3D" id="3.20.20.450">
    <property type="entry name" value="EAL domain"/>
    <property type="match status" value="1"/>
</dbReference>
<reference evidence="4 5" key="1">
    <citation type="journal article" date="2008" name="Appl. Environ. Microbiol.">
        <title>Genomic insights into Mn(II) oxidation by the marine alphaproteobacterium Aurantimonas sp. strain SI85-9A1.</title>
        <authorList>
            <person name="Dick G.J."/>
            <person name="Podell S."/>
            <person name="Johnson H.A."/>
            <person name="Rivera-Espinoza Y."/>
            <person name="Bernier-Latmani R."/>
            <person name="McCarthy J.K."/>
            <person name="Torpey J.W."/>
            <person name="Clement B.G."/>
            <person name="Gaasterland T."/>
            <person name="Tebo B.M."/>
        </authorList>
    </citation>
    <scope>NUCLEOTIDE SEQUENCE [LARGE SCALE GENOMIC DNA]</scope>
    <source>
        <strain evidence="4 5">SI85-9A1</strain>
    </source>
</reference>
<organism evidence="4 5">
    <name type="scientific">Aurantimonas manganoxydans (strain ATCC BAA-1229 / DSM 21871 / SI85-9A1)</name>
    <dbReference type="NCBI Taxonomy" id="287752"/>
    <lineage>
        <taxon>Bacteria</taxon>
        <taxon>Pseudomonadati</taxon>
        <taxon>Pseudomonadota</taxon>
        <taxon>Alphaproteobacteria</taxon>
        <taxon>Hyphomicrobiales</taxon>
        <taxon>Aurantimonadaceae</taxon>
        <taxon>Aurantimonas</taxon>
    </lineage>
</organism>
<dbReference type="BioCyc" id="AURANTIMONAS:SI859A1_02428-MONOMER"/>
<dbReference type="Gene3D" id="3.30.450.20">
    <property type="entry name" value="PAS domain"/>
    <property type="match status" value="1"/>
</dbReference>
<dbReference type="CDD" id="cd01948">
    <property type="entry name" value="EAL"/>
    <property type="match status" value="1"/>
</dbReference>
<feature type="transmembrane region" description="Helical" evidence="1">
    <location>
        <begin position="138"/>
        <end position="157"/>
    </location>
</feature>
<keyword evidence="5" id="KW-1185">Reference proteome</keyword>
<keyword evidence="1" id="KW-0472">Membrane</keyword>
<feature type="transmembrane region" description="Helical" evidence="1">
    <location>
        <begin position="70"/>
        <end position="92"/>
    </location>
</feature>
<dbReference type="EMBL" id="AAPJ01000001">
    <property type="protein sequence ID" value="EAS51612.1"/>
    <property type="molecule type" value="Genomic_DNA"/>
</dbReference>
<feature type="transmembrane region" description="Helical" evidence="1">
    <location>
        <begin position="43"/>
        <end position="64"/>
    </location>
</feature>
<name>Q1YLW9_AURMS</name>
<dbReference type="Pfam" id="PF00990">
    <property type="entry name" value="GGDEF"/>
    <property type="match status" value="1"/>
</dbReference>
<comment type="caution">
    <text evidence="4">The sequence shown here is derived from an EMBL/GenBank/DDBJ whole genome shotgun (WGS) entry which is preliminary data.</text>
</comment>
<accession>Q1YLW9</accession>
<feature type="domain" description="EAL" evidence="2">
    <location>
        <begin position="525"/>
        <end position="775"/>
    </location>
</feature>
<dbReference type="SUPFAM" id="SSF141868">
    <property type="entry name" value="EAL domain-like"/>
    <property type="match status" value="1"/>
</dbReference>
<dbReference type="Pfam" id="PF00563">
    <property type="entry name" value="EAL"/>
    <property type="match status" value="1"/>
</dbReference>
<dbReference type="PROSITE" id="PS50883">
    <property type="entry name" value="EAL"/>
    <property type="match status" value="1"/>
</dbReference>
<dbReference type="SUPFAM" id="SSF55073">
    <property type="entry name" value="Nucleotide cyclase"/>
    <property type="match status" value="1"/>
</dbReference>
<dbReference type="NCBIfam" id="TIGR00254">
    <property type="entry name" value="GGDEF"/>
    <property type="match status" value="1"/>
</dbReference>
<dbReference type="AlphaFoldDB" id="Q1YLW9"/>
<dbReference type="SMART" id="SM00267">
    <property type="entry name" value="GGDEF"/>
    <property type="match status" value="1"/>
</dbReference>
<dbReference type="InterPro" id="IPR035919">
    <property type="entry name" value="EAL_sf"/>
</dbReference>
<evidence type="ECO:0000313" key="4">
    <source>
        <dbReference type="EMBL" id="EAS51612.1"/>
    </source>
</evidence>